<name>I0K7T8_9BACT</name>
<dbReference type="InterPro" id="IPR050248">
    <property type="entry name" value="Polysacc_deacetylase_ArnD"/>
</dbReference>
<protein>
    <submittedName>
        <fullName evidence="4">Polysaccharide deacetylase</fullName>
        <ecNumber evidence="4">3.5.1.-</ecNumber>
    </submittedName>
</protein>
<dbReference type="Proteomes" id="UP000011058">
    <property type="component" value="Chromosome"/>
</dbReference>
<dbReference type="GO" id="GO:0016810">
    <property type="term" value="F:hydrolase activity, acting on carbon-nitrogen (but not peptide) bonds"/>
    <property type="evidence" value="ECO:0007669"/>
    <property type="project" value="InterPro"/>
</dbReference>
<dbReference type="AlphaFoldDB" id="I0K7T8"/>
<dbReference type="eggNOG" id="COG0726">
    <property type="taxonomic scope" value="Bacteria"/>
</dbReference>
<evidence type="ECO:0000256" key="1">
    <source>
        <dbReference type="ARBA" id="ARBA00022723"/>
    </source>
</evidence>
<dbReference type="GO" id="GO:0046872">
    <property type="term" value="F:metal ion binding"/>
    <property type="evidence" value="ECO:0007669"/>
    <property type="project" value="UniProtKB-KW"/>
</dbReference>
<dbReference type="KEGG" id="fae:FAES_2182"/>
<dbReference type="PATRIC" id="fig|1166018.3.peg.3934"/>
<dbReference type="GO" id="GO:0005975">
    <property type="term" value="P:carbohydrate metabolic process"/>
    <property type="evidence" value="ECO:0007669"/>
    <property type="project" value="InterPro"/>
</dbReference>
<dbReference type="InterPro" id="IPR011330">
    <property type="entry name" value="Glyco_hydro/deAcase_b/a-brl"/>
</dbReference>
<evidence type="ECO:0000313" key="5">
    <source>
        <dbReference type="Proteomes" id="UP000011058"/>
    </source>
</evidence>
<dbReference type="InterPro" id="IPR002509">
    <property type="entry name" value="NODB_dom"/>
</dbReference>
<feature type="domain" description="NodB homology" evidence="3">
    <location>
        <begin position="52"/>
        <end position="228"/>
    </location>
</feature>
<keyword evidence="5" id="KW-1185">Reference proteome</keyword>
<evidence type="ECO:0000256" key="2">
    <source>
        <dbReference type="ARBA" id="ARBA00022801"/>
    </source>
</evidence>
<keyword evidence="1" id="KW-0479">Metal-binding</keyword>
<sequence length="247" mass="28569">MLRHRTSFIVHHSLYIIHSSLPMSLFLHKSNFLFRTVYPDFWWRLDADPAEPTIYLTFDDGPIPGVTEFVLDQLEQYAAQATFFCIGDNVGKHRDVFYKIIEAGHLIGNHTFNHLNGWKTHDDVYWANIRKCQRQLGIPTPLFRPPYGKIKKSQAAGIRADLTVVMWDVLTGDFDRTLAKETVLQKSIQYTEPGSIVVFHDSIKAWPNLHYVLPRYLDEFARLGYQFKALPIDLPITPLPTRPPAYV</sequence>
<dbReference type="PANTHER" id="PTHR10587">
    <property type="entry name" value="GLYCOSYL TRANSFERASE-RELATED"/>
    <property type="match status" value="1"/>
</dbReference>
<keyword evidence="2 4" id="KW-0378">Hydrolase</keyword>
<dbReference type="Gene3D" id="3.20.20.370">
    <property type="entry name" value="Glycoside hydrolase/deacetylase"/>
    <property type="match status" value="1"/>
</dbReference>
<dbReference type="SUPFAM" id="SSF88713">
    <property type="entry name" value="Glycoside hydrolase/deacetylase"/>
    <property type="match status" value="1"/>
</dbReference>
<dbReference type="Pfam" id="PF01522">
    <property type="entry name" value="Polysacc_deac_1"/>
    <property type="match status" value="1"/>
</dbReference>
<evidence type="ECO:0000313" key="4">
    <source>
        <dbReference type="EMBL" id="CCH00191.1"/>
    </source>
</evidence>
<reference evidence="4 5" key="1">
    <citation type="journal article" date="2012" name="J. Bacteriol.">
        <title>Genome Sequence of Fibrella aestuarina BUZ 2T, a Filamentous Marine Bacterium.</title>
        <authorList>
            <person name="Filippini M."/>
            <person name="Qi W."/>
            <person name="Blom J."/>
            <person name="Goesmann A."/>
            <person name="Smits T.H."/>
            <person name="Bagheri H.C."/>
        </authorList>
    </citation>
    <scope>NUCLEOTIDE SEQUENCE [LARGE SCALE GENOMIC DNA]</scope>
    <source>
        <strain evidence="5">BUZ 2T</strain>
    </source>
</reference>
<evidence type="ECO:0000259" key="3">
    <source>
        <dbReference type="PROSITE" id="PS51677"/>
    </source>
</evidence>
<dbReference type="PANTHER" id="PTHR10587:SF133">
    <property type="entry name" value="CHITIN DEACETYLASE 1-RELATED"/>
    <property type="match status" value="1"/>
</dbReference>
<dbReference type="CDD" id="cd10917">
    <property type="entry name" value="CE4_NodB_like_6s_7s"/>
    <property type="match status" value="1"/>
</dbReference>
<accession>I0K7T8</accession>
<gene>
    <name evidence="4" type="primary">nodB</name>
    <name evidence="4" type="ORF">FAES_2182</name>
</gene>
<dbReference type="GO" id="GO:0016020">
    <property type="term" value="C:membrane"/>
    <property type="evidence" value="ECO:0007669"/>
    <property type="project" value="TreeGrafter"/>
</dbReference>
<dbReference type="EMBL" id="HE796683">
    <property type="protein sequence ID" value="CCH00191.1"/>
    <property type="molecule type" value="Genomic_DNA"/>
</dbReference>
<organism evidence="4 5">
    <name type="scientific">Fibrella aestuarina BUZ 2</name>
    <dbReference type="NCBI Taxonomy" id="1166018"/>
    <lineage>
        <taxon>Bacteria</taxon>
        <taxon>Pseudomonadati</taxon>
        <taxon>Bacteroidota</taxon>
        <taxon>Cytophagia</taxon>
        <taxon>Cytophagales</taxon>
        <taxon>Spirosomataceae</taxon>
        <taxon>Fibrella</taxon>
    </lineage>
</organism>
<dbReference type="PROSITE" id="PS51677">
    <property type="entry name" value="NODB"/>
    <property type="match status" value="1"/>
</dbReference>
<proteinExistence type="predicted"/>
<dbReference type="HOGENOM" id="CLU_021264_0_3_10"/>
<dbReference type="EC" id="3.5.1.-" evidence="4"/>
<dbReference type="STRING" id="1166018.FAES_2182"/>